<dbReference type="EMBL" id="CZBO01000008">
    <property type="protein sequence ID" value="CUQ30348.1"/>
    <property type="molecule type" value="Genomic_DNA"/>
</dbReference>
<accession>A0A174VE18</accession>
<name>A0A174VE18_9CLOT</name>
<protein>
    <submittedName>
        <fullName evidence="1">Uncharacterized protein</fullName>
    </submittedName>
</protein>
<dbReference type="RefSeq" id="WP_055208752.1">
    <property type="nucleotide sequence ID" value="NZ_CZBO01000008.1"/>
</dbReference>
<sequence>MRLKYKLNFFNQFLVNLFDVKNNIYLESTCGTQDLEKFDFIKVKKGMIVALTEIDDNKFYLSTAIKVKDIKNNIVYLNNGLCFDKFGEEILN</sequence>
<gene>
    <name evidence="1" type="ORF">ERS852568_02744</name>
</gene>
<dbReference type="AlphaFoldDB" id="A0A174VE18"/>
<dbReference type="Proteomes" id="UP000095563">
    <property type="component" value="Unassembled WGS sequence"/>
</dbReference>
<evidence type="ECO:0000313" key="2">
    <source>
        <dbReference type="Proteomes" id="UP000095563"/>
    </source>
</evidence>
<proteinExistence type="predicted"/>
<evidence type="ECO:0000313" key="1">
    <source>
        <dbReference type="EMBL" id="CUQ30348.1"/>
    </source>
</evidence>
<organism evidence="1 2">
    <name type="scientific">Clostridium baratii</name>
    <dbReference type="NCBI Taxonomy" id="1561"/>
    <lineage>
        <taxon>Bacteria</taxon>
        <taxon>Bacillati</taxon>
        <taxon>Bacillota</taxon>
        <taxon>Clostridia</taxon>
        <taxon>Eubacteriales</taxon>
        <taxon>Clostridiaceae</taxon>
        <taxon>Clostridium</taxon>
    </lineage>
</organism>
<reference evidence="1 2" key="1">
    <citation type="submission" date="2015-09" db="EMBL/GenBank/DDBJ databases">
        <authorList>
            <consortium name="Pathogen Informatics"/>
        </authorList>
    </citation>
    <scope>NUCLEOTIDE SEQUENCE [LARGE SCALE GENOMIC DNA]</scope>
    <source>
        <strain evidence="1 2">2789STDY5834956</strain>
    </source>
</reference>